<dbReference type="Gene3D" id="3.90.25.10">
    <property type="entry name" value="UDP-galactose 4-epimerase, domain 1"/>
    <property type="match status" value="1"/>
</dbReference>
<dbReference type="PANTHER" id="PTHR47129:SF1">
    <property type="entry name" value="NMRA-LIKE DOMAIN-CONTAINING PROTEIN"/>
    <property type="match status" value="1"/>
</dbReference>
<organism evidence="2 3">
    <name type="scientific">Cystobacter fuscus</name>
    <dbReference type="NCBI Taxonomy" id="43"/>
    <lineage>
        <taxon>Bacteria</taxon>
        <taxon>Pseudomonadati</taxon>
        <taxon>Myxococcota</taxon>
        <taxon>Myxococcia</taxon>
        <taxon>Myxococcales</taxon>
        <taxon>Cystobacterineae</taxon>
        <taxon>Archangiaceae</taxon>
        <taxon>Cystobacter</taxon>
    </lineage>
</organism>
<dbReference type="RefSeq" id="WP_095991568.1">
    <property type="nucleotide sequence ID" value="NZ_CP022098.1"/>
</dbReference>
<feature type="domain" description="NAD(P)-binding" evidence="1">
    <location>
        <begin position="6"/>
        <end position="183"/>
    </location>
</feature>
<dbReference type="InterPro" id="IPR036291">
    <property type="entry name" value="NAD(P)-bd_dom_sf"/>
</dbReference>
<reference evidence="2 3" key="1">
    <citation type="submission" date="2017-06" db="EMBL/GenBank/DDBJ databases">
        <title>Sequencing and comparative analysis of myxobacterial genomes.</title>
        <authorList>
            <person name="Rupp O."/>
            <person name="Goesmann A."/>
            <person name="Sogaard-Andersen L."/>
        </authorList>
    </citation>
    <scope>NUCLEOTIDE SEQUENCE [LARGE SCALE GENOMIC DNA]</scope>
    <source>
        <strain evidence="2 3">DSM 52655</strain>
    </source>
</reference>
<sequence length="284" mass="29496">MFLVTGATGKLGRHVIEGLLKKVPAGQIIAAVRDPQKAADLAAKGVQVRPADYGRPETLAAAFAGATRVLLISSSEVGQRIAQHRAVVEAARKAGVRLLVYTSILRADSSGLALAAEHKATEQLIRDSGLPFVFLRNGWYLENYTENLAPALAHGALVGSSGEGRVAAASRADYAAAAVEVLTGTGHDNRVYELAGDTAFTLSELAAEVSRQSGRSIVFKNLPPAQHQGVLEQAGVPGAFAGILVDSDQGAGRGELNDASGQLGRLIGRPTTRLADAVAAAVRH</sequence>
<dbReference type="KEGG" id="cfus:CYFUS_009741"/>
<dbReference type="PANTHER" id="PTHR47129">
    <property type="entry name" value="QUINONE OXIDOREDUCTASE 2"/>
    <property type="match status" value="1"/>
</dbReference>
<dbReference type="Pfam" id="PF13460">
    <property type="entry name" value="NAD_binding_10"/>
    <property type="match status" value="1"/>
</dbReference>
<evidence type="ECO:0000313" key="3">
    <source>
        <dbReference type="Proteomes" id="UP000217257"/>
    </source>
</evidence>
<name>A0A250JK47_9BACT</name>
<dbReference type="Gene3D" id="3.40.50.720">
    <property type="entry name" value="NAD(P)-binding Rossmann-like Domain"/>
    <property type="match status" value="1"/>
</dbReference>
<evidence type="ECO:0000259" key="1">
    <source>
        <dbReference type="Pfam" id="PF13460"/>
    </source>
</evidence>
<dbReference type="SUPFAM" id="SSF51735">
    <property type="entry name" value="NAD(P)-binding Rossmann-fold domains"/>
    <property type="match status" value="1"/>
</dbReference>
<proteinExistence type="predicted"/>
<dbReference type="Proteomes" id="UP000217257">
    <property type="component" value="Chromosome"/>
</dbReference>
<evidence type="ECO:0000313" key="2">
    <source>
        <dbReference type="EMBL" id="ATB44254.1"/>
    </source>
</evidence>
<accession>A0A250JK47</accession>
<dbReference type="CDD" id="cd05269">
    <property type="entry name" value="TMR_SDR_a"/>
    <property type="match status" value="1"/>
</dbReference>
<dbReference type="InterPro" id="IPR016040">
    <property type="entry name" value="NAD(P)-bd_dom"/>
</dbReference>
<gene>
    <name evidence="2" type="ORF">CYFUS_009741</name>
</gene>
<dbReference type="EMBL" id="CP022098">
    <property type="protein sequence ID" value="ATB44254.1"/>
    <property type="molecule type" value="Genomic_DNA"/>
</dbReference>
<dbReference type="InterPro" id="IPR052718">
    <property type="entry name" value="NmrA-type_oxidoreductase"/>
</dbReference>
<dbReference type="AlphaFoldDB" id="A0A250JK47"/>
<protein>
    <submittedName>
        <fullName evidence="2">NAD(P)-dependent oxidoreductase</fullName>
    </submittedName>
</protein>